<dbReference type="HOGENOM" id="CLU_3061094_0_0_6"/>
<keyword evidence="1" id="KW-0472">Membrane</keyword>
<evidence type="ECO:0000256" key="1">
    <source>
        <dbReference type="SAM" id="Phobius"/>
    </source>
</evidence>
<proteinExistence type="predicted"/>
<keyword evidence="1" id="KW-1133">Transmembrane helix</keyword>
<gene>
    <name evidence="2" type="ORF">ETEE_2677</name>
</gene>
<dbReference type="AlphaFoldDB" id="A0A076LKZ4"/>
<dbReference type="Proteomes" id="UP000028681">
    <property type="component" value="Chromosome"/>
</dbReference>
<dbReference type="KEGG" id="ete:ETEE_2677"/>
<evidence type="ECO:0000313" key="2">
    <source>
        <dbReference type="EMBL" id="AIJ09110.1"/>
    </source>
</evidence>
<evidence type="ECO:0000313" key="3">
    <source>
        <dbReference type="Proteomes" id="UP000028681"/>
    </source>
</evidence>
<sequence>MKLLRFIPSLIFFIVVSIVSIFLTGVILYVCGEFFSFFIKEYQCLFHQLLFYF</sequence>
<organism evidence="2 3">
    <name type="scientific">Edwardsiella anguillarum ET080813</name>
    <dbReference type="NCBI Taxonomy" id="667120"/>
    <lineage>
        <taxon>Bacteria</taxon>
        <taxon>Pseudomonadati</taxon>
        <taxon>Pseudomonadota</taxon>
        <taxon>Gammaproteobacteria</taxon>
        <taxon>Enterobacterales</taxon>
        <taxon>Hafniaceae</taxon>
        <taxon>Edwardsiella</taxon>
    </lineage>
</organism>
<protein>
    <submittedName>
        <fullName evidence="2">Uncharacterized protein</fullName>
    </submittedName>
</protein>
<keyword evidence="1" id="KW-0812">Transmembrane</keyword>
<reference evidence="2 3" key="1">
    <citation type="journal article" date="2012" name="PLoS ONE">
        <title>Edwardsiella comparative phylogenomics reveal the new intra/inter-species taxonomic relationships, virulence evolution and niche adaptation mechanisms.</title>
        <authorList>
            <person name="Yang M."/>
            <person name="Lv Y."/>
            <person name="Xiao J."/>
            <person name="Wu H."/>
            <person name="Zheng H."/>
            <person name="Liu Q."/>
            <person name="Zhang Y."/>
            <person name="Wang Q."/>
        </authorList>
    </citation>
    <scope>NUCLEOTIDE SEQUENCE [LARGE SCALE GENOMIC DNA]</scope>
    <source>
        <strain evidence="3">080813</strain>
    </source>
</reference>
<feature type="transmembrane region" description="Helical" evidence="1">
    <location>
        <begin position="6"/>
        <end position="31"/>
    </location>
</feature>
<accession>A0A076LKZ4</accession>
<dbReference type="EMBL" id="CP006664">
    <property type="protein sequence ID" value="AIJ09110.1"/>
    <property type="molecule type" value="Genomic_DNA"/>
</dbReference>
<name>A0A076LKZ4_9GAMM</name>